<feature type="compositionally biased region" description="Basic and acidic residues" evidence="1">
    <location>
        <begin position="1"/>
        <end position="12"/>
    </location>
</feature>
<accession>A0ABM3A7V0</accession>
<keyword evidence="3" id="KW-1185">Reference proteome</keyword>
<sequence>MGPERAIADDVKTNAPAPAQGPPVDKIHTHEAEEFRATVDDAAERAKFWLENTIRVFEGLSCTPEESLKRISEGSRETIKEETESHVPLVPEQAPTVGLRAIENAFRNVFFTMMTQMFDYFVGNTQRGAKEFIGDKDDDPTVAKRWLSRVCRVLKELKCTPEVNLLCVISLLEGEAYQCWETLISITPEEIIDWNFFLKNFREREEIWNIAPMYRSSPMYLLPRIEDLFDQLCGATVFSKIDMRSEYYQLKAVLTEAPVLAQPKSSIEYTVYTNASLNEVRCVLMQKGKVIAYASHQLKPHEQSYPTHDLELTGVKDLNLCPRRWIELLKDYDLFIEYHPGKANVAADALGRKTVAALTSLGAKMSMVGDESLLAELTIKPTFLFQILEEQMKDA</sequence>
<dbReference type="Proteomes" id="UP000818029">
    <property type="component" value="Chromosome A03"/>
</dbReference>
<dbReference type="Pfam" id="PF17919">
    <property type="entry name" value="RT_RNaseH_2"/>
    <property type="match status" value="1"/>
</dbReference>
<dbReference type="GeneID" id="121218188"/>
<protein>
    <recommendedName>
        <fullName evidence="2">Reverse transcriptase/retrotransposon-derived protein RNase H-like domain-containing protein</fullName>
    </recommendedName>
</protein>
<reference evidence="3" key="1">
    <citation type="journal article" date="2020" name="Nat. Genet.">
        <title>Genomic diversifications of five Gossypium allopolyploid species and their impact on cotton improvement.</title>
        <authorList>
            <person name="Chen Z.J."/>
            <person name="Sreedasyam A."/>
            <person name="Ando A."/>
            <person name="Song Q."/>
            <person name="De Santiago L.M."/>
            <person name="Hulse-Kemp A.M."/>
            <person name="Ding M."/>
            <person name="Ye W."/>
            <person name="Kirkbride R.C."/>
            <person name="Jenkins J."/>
            <person name="Plott C."/>
            <person name="Lovell J."/>
            <person name="Lin Y.M."/>
            <person name="Vaughn R."/>
            <person name="Liu B."/>
            <person name="Simpson S."/>
            <person name="Scheffler B.E."/>
            <person name="Wen L."/>
            <person name="Saski C.A."/>
            <person name="Grover C.E."/>
            <person name="Hu G."/>
            <person name="Conover J.L."/>
            <person name="Carlson J.W."/>
            <person name="Shu S."/>
            <person name="Boston L.B."/>
            <person name="Williams M."/>
            <person name="Peterson D.G."/>
            <person name="McGee K."/>
            <person name="Jones D.C."/>
            <person name="Wendel J.F."/>
            <person name="Stelly D.M."/>
            <person name="Grimwood J."/>
            <person name="Schmutz J."/>
        </authorList>
    </citation>
    <scope>NUCLEOTIDE SEQUENCE [LARGE SCALE GENOMIC DNA]</scope>
    <source>
        <strain evidence="3">cv. TM-1</strain>
    </source>
</reference>
<dbReference type="PANTHER" id="PTHR34072:SF59">
    <property type="entry name" value="CCHC-TYPE INTEGRASE"/>
    <property type="match status" value="1"/>
</dbReference>
<evidence type="ECO:0000256" key="1">
    <source>
        <dbReference type="SAM" id="MobiDB-lite"/>
    </source>
</evidence>
<dbReference type="InterPro" id="IPR043128">
    <property type="entry name" value="Rev_trsase/Diguanyl_cyclase"/>
</dbReference>
<dbReference type="RefSeq" id="XP_040950929.1">
    <property type="nucleotide sequence ID" value="XM_041094995.1"/>
</dbReference>
<evidence type="ECO:0000259" key="2">
    <source>
        <dbReference type="Pfam" id="PF17919"/>
    </source>
</evidence>
<evidence type="ECO:0000313" key="4">
    <source>
        <dbReference type="RefSeq" id="XP_040950929.1"/>
    </source>
</evidence>
<dbReference type="Gene3D" id="3.30.70.270">
    <property type="match status" value="1"/>
</dbReference>
<evidence type="ECO:0000313" key="3">
    <source>
        <dbReference type="Proteomes" id="UP000818029"/>
    </source>
</evidence>
<dbReference type="InterPro" id="IPR041577">
    <property type="entry name" value="RT_RNaseH_2"/>
</dbReference>
<dbReference type="PANTHER" id="PTHR34072">
    <property type="entry name" value="ENZYMATIC POLYPROTEIN-RELATED"/>
    <property type="match status" value="1"/>
</dbReference>
<dbReference type="InterPro" id="IPR043502">
    <property type="entry name" value="DNA/RNA_pol_sf"/>
</dbReference>
<reference evidence="4" key="2">
    <citation type="submission" date="2025-08" db="UniProtKB">
        <authorList>
            <consortium name="RefSeq"/>
        </authorList>
    </citation>
    <scope>IDENTIFICATION</scope>
</reference>
<organism evidence="3 4">
    <name type="scientific">Gossypium hirsutum</name>
    <name type="common">Upland cotton</name>
    <name type="synonym">Gossypium mexicanum</name>
    <dbReference type="NCBI Taxonomy" id="3635"/>
    <lineage>
        <taxon>Eukaryota</taxon>
        <taxon>Viridiplantae</taxon>
        <taxon>Streptophyta</taxon>
        <taxon>Embryophyta</taxon>
        <taxon>Tracheophyta</taxon>
        <taxon>Spermatophyta</taxon>
        <taxon>Magnoliopsida</taxon>
        <taxon>eudicotyledons</taxon>
        <taxon>Gunneridae</taxon>
        <taxon>Pentapetalae</taxon>
        <taxon>rosids</taxon>
        <taxon>malvids</taxon>
        <taxon>Malvales</taxon>
        <taxon>Malvaceae</taxon>
        <taxon>Malvoideae</taxon>
        <taxon>Gossypium</taxon>
    </lineage>
</organism>
<dbReference type="SUPFAM" id="SSF56672">
    <property type="entry name" value="DNA/RNA polymerases"/>
    <property type="match status" value="1"/>
</dbReference>
<feature type="region of interest" description="Disordered" evidence="1">
    <location>
        <begin position="1"/>
        <end position="28"/>
    </location>
</feature>
<gene>
    <name evidence="4" type="primary">LOC121218188</name>
</gene>
<name>A0ABM3A7V0_GOSHI</name>
<feature type="domain" description="Reverse transcriptase/retrotransposon-derived protein RNase H-like" evidence="2">
    <location>
        <begin position="245"/>
        <end position="316"/>
    </location>
</feature>
<proteinExistence type="predicted"/>